<organism evidence="7 8">
    <name type="scientific">Calorimonas adulescens</name>
    <dbReference type="NCBI Taxonomy" id="2606906"/>
    <lineage>
        <taxon>Bacteria</taxon>
        <taxon>Bacillati</taxon>
        <taxon>Bacillota</taxon>
        <taxon>Clostridia</taxon>
        <taxon>Thermoanaerobacterales</taxon>
        <taxon>Thermoanaerobacteraceae</taxon>
        <taxon>Calorimonas</taxon>
    </lineage>
</organism>
<accession>A0A5D8QFN2</accession>
<protein>
    <recommendedName>
        <fullName evidence="9">Sodium-dependent transporter</fullName>
    </recommendedName>
</protein>
<reference evidence="7 8" key="1">
    <citation type="submission" date="2019-08" db="EMBL/GenBank/DDBJ databases">
        <title>Calorimonas adulescens gen. nov., sp. nov., an anaerobic thermophilic bacterium from Sakhalin hot spring.</title>
        <authorList>
            <person name="Khomyakova M.A."/>
            <person name="Merkel A.Y."/>
            <person name="Novikov A."/>
            <person name="Bonch-Osmolovskaya E.A."/>
            <person name="Slobodkin A.I."/>
        </authorList>
    </citation>
    <scope>NUCLEOTIDE SEQUENCE [LARGE SCALE GENOMIC DNA]</scope>
    <source>
        <strain evidence="7 8">A05MB</strain>
    </source>
</reference>
<keyword evidence="8" id="KW-1185">Reference proteome</keyword>
<dbReference type="InterPro" id="IPR037272">
    <property type="entry name" value="SNS_sf"/>
</dbReference>
<evidence type="ECO:0008006" key="9">
    <source>
        <dbReference type="Google" id="ProtNLM"/>
    </source>
</evidence>
<dbReference type="Proteomes" id="UP000322976">
    <property type="component" value="Unassembled WGS sequence"/>
</dbReference>
<feature type="transmembrane region" description="Helical" evidence="6">
    <location>
        <begin position="53"/>
        <end position="74"/>
    </location>
</feature>
<dbReference type="SUPFAM" id="SSF161070">
    <property type="entry name" value="SNF-like"/>
    <property type="match status" value="1"/>
</dbReference>
<comment type="subcellular location">
    <subcellularLocation>
        <location evidence="1">Membrane</location>
        <topology evidence="1">Multi-pass membrane protein</topology>
    </subcellularLocation>
</comment>
<dbReference type="Pfam" id="PF00209">
    <property type="entry name" value="SNF"/>
    <property type="match status" value="1"/>
</dbReference>
<comment type="caution">
    <text evidence="7">The sequence shown here is derived from an EMBL/GenBank/DDBJ whole genome shotgun (WGS) entry which is preliminary data.</text>
</comment>
<dbReference type="RefSeq" id="WP_149544377.1">
    <property type="nucleotide sequence ID" value="NZ_VTPS01000002.1"/>
</dbReference>
<keyword evidence="3 6" id="KW-0812">Transmembrane</keyword>
<sequence>MTAFADTGFAFISGLAVFSILGYMSTVQGVPFEEVVTQSMGLAFVVFPKGIAMMPFAPCFFGLLFFGCLFFGGLTSSMSMVEAFASGVIDRTKGDRLWTIL</sequence>
<dbReference type="EMBL" id="VTPS01000002">
    <property type="protein sequence ID" value="TZE83187.1"/>
    <property type="molecule type" value="Genomic_DNA"/>
</dbReference>
<evidence type="ECO:0000256" key="3">
    <source>
        <dbReference type="ARBA" id="ARBA00022692"/>
    </source>
</evidence>
<dbReference type="GO" id="GO:0005886">
    <property type="term" value="C:plasma membrane"/>
    <property type="evidence" value="ECO:0007669"/>
    <property type="project" value="TreeGrafter"/>
</dbReference>
<proteinExistence type="predicted"/>
<evidence type="ECO:0000256" key="1">
    <source>
        <dbReference type="ARBA" id="ARBA00004141"/>
    </source>
</evidence>
<keyword evidence="4 6" id="KW-1133">Transmembrane helix</keyword>
<dbReference type="GO" id="GO:0035725">
    <property type="term" value="P:sodium ion transmembrane transport"/>
    <property type="evidence" value="ECO:0007669"/>
    <property type="project" value="TreeGrafter"/>
</dbReference>
<evidence type="ECO:0000256" key="5">
    <source>
        <dbReference type="ARBA" id="ARBA00023136"/>
    </source>
</evidence>
<gene>
    <name evidence="7" type="ORF">FWJ32_02400</name>
</gene>
<name>A0A5D8QFN2_9THEO</name>
<evidence type="ECO:0000256" key="4">
    <source>
        <dbReference type="ARBA" id="ARBA00022989"/>
    </source>
</evidence>
<dbReference type="PANTHER" id="PTHR11616:SF240">
    <property type="entry name" value="BLOATED TUBULES, ISOFORM B-RELATED"/>
    <property type="match status" value="1"/>
</dbReference>
<evidence type="ECO:0000256" key="2">
    <source>
        <dbReference type="ARBA" id="ARBA00022448"/>
    </source>
</evidence>
<dbReference type="InterPro" id="IPR000175">
    <property type="entry name" value="Na/ntran_symport"/>
</dbReference>
<evidence type="ECO:0000313" key="7">
    <source>
        <dbReference type="EMBL" id="TZE83187.1"/>
    </source>
</evidence>
<dbReference type="AlphaFoldDB" id="A0A5D8QFN2"/>
<keyword evidence="5 6" id="KW-0472">Membrane</keyword>
<dbReference type="PANTHER" id="PTHR11616">
    <property type="entry name" value="SODIUM/CHLORIDE DEPENDENT TRANSPORTER"/>
    <property type="match status" value="1"/>
</dbReference>
<keyword evidence="2" id="KW-0813">Transport</keyword>
<evidence type="ECO:0000256" key="6">
    <source>
        <dbReference type="SAM" id="Phobius"/>
    </source>
</evidence>
<evidence type="ECO:0000313" key="8">
    <source>
        <dbReference type="Proteomes" id="UP000322976"/>
    </source>
</evidence>
<dbReference type="PROSITE" id="PS50267">
    <property type="entry name" value="NA_NEUROTRAN_SYMP_3"/>
    <property type="match status" value="1"/>
</dbReference>